<organism evidence="3 4">
    <name type="scientific">Caenorhabditis angaria</name>
    <dbReference type="NCBI Taxonomy" id="860376"/>
    <lineage>
        <taxon>Eukaryota</taxon>
        <taxon>Metazoa</taxon>
        <taxon>Ecdysozoa</taxon>
        <taxon>Nematoda</taxon>
        <taxon>Chromadorea</taxon>
        <taxon>Rhabditida</taxon>
        <taxon>Rhabditina</taxon>
        <taxon>Rhabditomorpha</taxon>
        <taxon>Rhabditoidea</taxon>
        <taxon>Rhabditidae</taxon>
        <taxon>Peloderinae</taxon>
        <taxon>Caenorhabditis</taxon>
    </lineage>
</organism>
<reference evidence="3" key="1">
    <citation type="submission" date="2022-11" db="EMBL/GenBank/DDBJ databases">
        <authorList>
            <person name="Kikuchi T."/>
        </authorList>
    </citation>
    <scope>NUCLEOTIDE SEQUENCE</scope>
    <source>
        <strain evidence="3">PS1010</strain>
    </source>
</reference>
<evidence type="ECO:0000313" key="4">
    <source>
        <dbReference type="Proteomes" id="UP001152747"/>
    </source>
</evidence>
<evidence type="ECO:0000256" key="1">
    <source>
        <dbReference type="PROSITE-ProRule" id="PRU00042"/>
    </source>
</evidence>
<dbReference type="AlphaFoldDB" id="A0A9P1MZA6"/>
<keyword evidence="4" id="KW-1185">Reference proteome</keyword>
<dbReference type="OrthoDB" id="5871946at2759"/>
<evidence type="ECO:0000259" key="2">
    <source>
        <dbReference type="PROSITE" id="PS50157"/>
    </source>
</evidence>
<dbReference type="Proteomes" id="UP001152747">
    <property type="component" value="Unassembled WGS sequence"/>
</dbReference>
<protein>
    <recommendedName>
        <fullName evidence="2">C2H2-type domain-containing protein</fullName>
    </recommendedName>
</protein>
<keyword evidence="1" id="KW-0862">Zinc</keyword>
<dbReference type="PROSITE" id="PS00028">
    <property type="entry name" value="ZINC_FINGER_C2H2_1"/>
    <property type="match status" value="1"/>
</dbReference>
<dbReference type="GO" id="GO:0008270">
    <property type="term" value="F:zinc ion binding"/>
    <property type="evidence" value="ECO:0007669"/>
    <property type="project" value="UniProtKB-KW"/>
</dbReference>
<comment type="caution">
    <text evidence="3">The sequence shown here is derived from an EMBL/GenBank/DDBJ whole genome shotgun (WGS) entry which is preliminary data.</text>
</comment>
<dbReference type="InterPro" id="IPR013087">
    <property type="entry name" value="Znf_C2H2_type"/>
</dbReference>
<evidence type="ECO:0000313" key="3">
    <source>
        <dbReference type="EMBL" id="CAI5442195.1"/>
    </source>
</evidence>
<dbReference type="PROSITE" id="PS50157">
    <property type="entry name" value="ZINC_FINGER_C2H2_2"/>
    <property type="match status" value="1"/>
</dbReference>
<keyword evidence="1" id="KW-0863">Zinc-finger</keyword>
<feature type="domain" description="C2H2-type" evidence="2">
    <location>
        <begin position="194"/>
        <end position="217"/>
    </location>
</feature>
<sequence>MSFLIGRELCFWCVEGRFEFKKKCYQANSVIIFQAHQPCEKHGHTREVYTEDVSIRAFLSEDRFEIVEEKNIVNFCRFVKYSEGNFWLPPTRSTAIVSSFEFKSNLPPPLPFSIPIQSSISTMSLASSSSSFSSSSFHSQNSKIIVEDKKPKKQMKQTKPSYQRRHFKLHQNTIKTAPKKNWRGRKVELEMKQHVCDICEESFTMRQNMQQHLVNFHGARLGLTQKIVAKMEKLRESQYKIVKEKL</sequence>
<keyword evidence="1" id="KW-0479">Metal-binding</keyword>
<dbReference type="EMBL" id="CANHGI010000002">
    <property type="protein sequence ID" value="CAI5442195.1"/>
    <property type="molecule type" value="Genomic_DNA"/>
</dbReference>
<gene>
    <name evidence="3" type="ORF">CAMP_LOCUS4832</name>
</gene>
<name>A0A9P1MZA6_9PELO</name>
<accession>A0A9P1MZA6</accession>
<proteinExistence type="predicted"/>